<gene>
    <name evidence="3" type="ORF">FHU29_001991</name>
</gene>
<dbReference type="Gene3D" id="1.10.10.10">
    <property type="entry name" value="Winged helix-like DNA-binding domain superfamily/Winged helix DNA-binding domain"/>
    <property type="match status" value="1"/>
</dbReference>
<name>A0A839RKX3_9ACTN</name>
<protein>
    <submittedName>
        <fullName evidence="3">DNA-binding PadR family transcriptional regulator</fullName>
    </submittedName>
</protein>
<dbReference type="InterPro" id="IPR036390">
    <property type="entry name" value="WH_DNA-bd_sf"/>
</dbReference>
<evidence type="ECO:0000313" key="3">
    <source>
        <dbReference type="EMBL" id="MBB3037542.1"/>
    </source>
</evidence>
<keyword evidence="3" id="KW-0238">DNA-binding</keyword>
<dbReference type="Proteomes" id="UP000567922">
    <property type="component" value="Unassembled WGS sequence"/>
</dbReference>
<accession>A0A839RKX3</accession>
<dbReference type="RefSeq" id="WP_064440999.1">
    <property type="nucleotide sequence ID" value="NZ_BDDI01000011.1"/>
</dbReference>
<dbReference type="Pfam" id="PF03551">
    <property type="entry name" value="PadR"/>
    <property type="match status" value="1"/>
</dbReference>
<dbReference type="Gene3D" id="6.10.140.190">
    <property type="match status" value="1"/>
</dbReference>
<proteinExistence type="predicted"/>
<comment type="caution">
    <text evidence="3">The sequence shown here is derived from an EMBL/GenBank/DDBJ whole genome shotgun (WGS) entry which is preliminary data.</text>
</comment>
<dbReference type="EMBL" id="JACHWS010000002">
    <property type="protein sequence ID" value="MBB3037542.1"/>
    <property type="molecule type" value="Genomic_DNA"/>
</dbReference>
<dbReference type="InterPro" id="IPR018309">
    <property type="entry name" value="Tscrpt_reg_PadR_C"/>
</dbReference>
<dbReference type="InterPro" id="IPR036388">
    <property type="entry name" value="WH-like_DNA-bd_sf"/>
</dbReference>
<dbReference type="AlphaFoldDB" id="A0A839RKX3"/>
<sequence length="172" mass="19203">MARQINSTAAALLGFLHQGPMSGWDLAAIANQRIGDFWTVTRSQVYRELSSMAEAGLVSRGEAGARERVPYSITDQGKAAFREWIMREPGSDTIRVPMLLTLTFGEHLQNADIKAILERHRKEHEVRLAGYMKQVDVGVGSPYGRATLEFGILYEKAVLEWFERVPGILAGR</sequence>
<evidence type="ECO:0000259" key="2">
    <source>
        <dbReference type="Pfam" id="PF10400"/>
    </source>
</evidence>
<feature type="domain" description="Transcription regulator PadR C-terminal" evidence="2">
    <location>
        <begin position="94"/>
        <end position="165"/>
    </location>
</feature>
<keyword evidence="4" id="KW-1185">Reference proteome</keyword>
<dbReference type="SUPFAM" id="SSF46785">
    <property type="entry name" value="Winged helix' DNA-binding domain"/>
    <property type="match status" value="1"/>
</dbReference>
<evidence type="ECO:0000259" key="1">
    <source>
        <dbReference type="Pfam" id="PF03551"/>
    </source>
</evidence>
<feature type="domain" description="Transcription regulator PadR N-terminal" evidence="1">
    <location>
        <begin position="12"/>
        <end position="83"/>
    </location>
</feature>
<evidence type="ECO:0000313" key="4">
    <source>
        <dbReference type="Proteomes" id="UP000567922"/>
    </source>
</evidence>
<dbReference type="PANTHER" id="PTHR43252">
    <property type="entry name" value="TRANSCRIPTIONAL REGULATOR YQJI"/>
    <property type="match status" value="1"/>
</dbReference>
<dbReference type="Pfam" id="PF10400">
    <property type="entry name" value="Vir_act_alpha_C"/>
    <property type="match status" value="1"/>
</dbReference>
<dbReference type="InterPro" id="IPR005149">
    <property type="entry name" value="Tscrpt_reg_PadR_N"/>
</dbReference>
<reference evidence="3 4" key="1">
    <citation type="submission" date="2020-08" db="EMBL/GenBank/DDBJ databases">
        <title>Sequencing the genomes of 1000 actinobacteria strains.</title>
        <authorList>
            <person name="Klenk H.-P."/>
        </authorList>
    </citation>
    <scope>NUCLEOTIDE SEQUENCE [LARGE SCALE GENOMIC DNA]</scope>
    <source>
        <strain evidence="3 4">DSM 45258</strain>
    </source>
</reference>
<dbReference type="PANTHER" id="PTHR43252:SF6">
    <property type="entry name" value="NEGATIVE TRANSCRIPTION REGULATOR PADR"/>
    <property type="match status" value="1"/>
</dbReference>
<organism evidence="3 4">
    <name type="scientific">Hoyosella altamirensis</name>
    <dbReference type="NCBI Taxonomy" id="616997"/>
    <lineage>
        <taxon>Bacteria</taxon>
        <taxon>Bacillati</taxon>
        <taxon>Actinomycetota</taxon>
        <taxon>Actinomycetes</taxon>
        <taxon>Mycobacteriales</taxon>
        <taxon>Hoyosellaceae</taxon>
        <taxon>Hoyosella</taxon>
    </lineage>
</organism>
<dbReference type="OrthoDB" id="3186544at2"/>
<dbReference type="GO" id="GO:0003677">
    <property type="term" value="F:DNA binding"/>
    <property type="evidence" value="ECO:0007669"/>
    <property type="project" value="UniProtKB-KW"/>
</dbReference>